<dbReference type="AlphaFoldDB" id="A7ILL9"/>
<dbReference type="HOGENOM" id="CLU_2468272_0_0_5"/>
<reference evidence="1 2" key="1">
    <citation type="submission" date="2007-07" db="EMBL/GenBank/DDBJ databases">
        <title>Complete sequence of chromosome of Xanthobacter autotrophicus Py2.</title>
        <authorList>
            <consortium name="US DOE Joint Genome Institute"/>
            <person name="Copeland A."/>
            <person name="Lucas S."/>
            <person name="Lapidus A."/>
            <person name="Barry K."/>
            <person name="Glavina del Rio T."/>
            <person name="Hammon N."/>
            <person name="Israni S."/>
            <person name="Dalin E."/>
            <person name="Tice H."/>
            <person name="Pitluck S."/>
            <person name="Sims D."/>
            <person name="Brettin T."/>
            <person name="Bruce D."/>
            <person name="Detter J.C."/>
            <person name="Han C."/>
            <person name="Tapia R."/>
            <person name="Brainard J."/>
            <person name="Schmutz J."/>
            <person name="Larimer F."/>
            <person name="Land M."/>
            <person name="Hauser L."/>
            <person name="Kyrpides N."/>
            <person name="Kim E."/>
            <person name="Ensigns S.A."/>
            <person name="Richardson P."/>
        </authorList>
    </citation>
    <scope>NUCLEOTIDE SEQUENCE [LARGE SCALE GENOMIC DNA]</scope>
    <source>
        <strain evidence="2">ATCC BAA-1158 / Py2</strain>
    </source>
</reference>
<organism evidence="1 2">
    <name type="scientific">Xanthobacter autotrophicus (strain ATCC BAA-1158 / Py2)</name>
    <dbReference type="NCBI Taxonomy" id="78245"/>
    <lineage>
        <taxon>Bacteria</taxon>
        <taxon>Pseudomonadati</taxon>
        <taxon>Pseudomonadota</taxon>
        <taxon>Alphaproteobacteria</taxon>
        <taxon>Hyphomicrobiales</taxon>
        <taxon>Xanthobacteraceae</taxon>
        <taxon>Xanthobacter</taxon>
    </lineage>
</organism>
<dbReference type="STRING" id="78245.Xaut_3685"/>
<dbReference type="Proteomes" id="UP000002417">
    <property type="component" value="Chromosome"/>
</dbReference>
<gene>
    <name evidence="1" type="ordered locus">Xaut_3685</name>
</gene>
<dbReference type="KEGG" id="xau:Xaut_3685"/>
<protein>
    <submittedName>
        <fullName evidence="1">Uncharacterized protein</fullName>
    </submittedName>
</protein>
<proteinExistence type="predicted"/>
<accession>A7ILL9</accession>
<keyword evidence="2" id="KW-1185">Reference proteome</keyword>
<sequence>MQDIIAALAADRDRHLKAVADAITVQREGGTPINPFALKDYSDALNDAFADIAAAFRAAAIRAADAHAEEQMIARMAQARRDYIAYRR</sequence>
<name>A7ILL9_XANP2</name>
<evidence type="ECO:0000313" key="2">
    <source>
        <dbReference type="Proteomes" id="UP000002417"/>
    </source>
</evidence>
<dbReference type="EMBL" id="CP000781">
    <property type="protein sequence ID" value="ABS68912.1"/>
    <property type="molecule type" value="Genomic_DNA"/>
</dbReference>
<evidence type="ECO:0000313" key="1">
    <source>
        <dbReference type="EMBL" id="ABS68912.1"/>
    </source>
</evidence>